<dbReference type="Gene3D" id="3.40.50.300">
    <property type="entry name" value="P-loop containing nucleotide triphosphate hydrolases"/>
    <property type="match status" value="1"/>
</dbReference>
<dbReference type="AlphaFoldDB" id="A0A370BAN0"/>
<dbReference type="OrthoDB" id="3845029at2"/>
<name>A0A370BAN0_9ACTN</name>
<dbReference type="PANTHER" id="PTHR10098:SF108">
    <property type="entry name" value="TETRATRICOPEPTIDE REPEAT PROTEIN 28"/>
    <property type="match status" value="1"/>
</dbReference>
<feature type="region of interest" description="Disordered" evidence="1">
    <location>
        <begin position="1"/>
        <end position="22"/>
    </location>
</feature>
<evidence type="ECO:0000256" key="1">
    <source>
        <dbReference type="SAM" id="MobiDB-lite"/>
    </source>
</evidence>
<dbReference type="Pfam" id="PF13424">
    <property type="entry name" value="TPR_12"/>
    <property type="match status" value="3"/>
</dbReference>
<dbReference type="InterPro" id="IPR027417">
    <property type="entry name" value="P-loop_NTPase"/>
</dbReference>
<dbReference type="EMBL" id="QQNA01000130">
    <property type="protein sequence ID" value="RDG36873.1"/>
    <property type="molecule type" value="Genomic_DNA"/>
</dbReference>
<accession>A0A370BAN0</accession>
<dbReference type="PRINTS" id="PR00364">
    <property type="entry name" value="DISEASERSIST"/>
</dbReference>
<dbReference type="SUPFAM" id="SSF52540">
    <property type="entry name" value="P-loop containing nucleoside triphosphate hydrolases"/>
    <property type="match status" value="1"/>
</dbReference>
<evidence type="ECO:0000313" key="2">
    <source>
        <dbReference type="EMBL" id="RDG36873.1"/>
    </source>
</evidence>
<sequence length="774" mass="83245">MGGVHFHQHTPPGRAEDSVPRQLPGDVQRFVNRTAELGQLNAVLPTEDGDPVVVSVCVVAGTAGAGKTSLVLHWAHQIRDRFPDGQLYVNLRGYDPGQPLSAQEALHGFLAALGVPGDSVPRDPDTAAAYYRSLLSDRRMLVVLDNAATAAQVRPLLPGGPHCLTVVTSRSRLSGLAIRDGARRLTLGTLPEPEAVALLRAVTTGYRTEDDLDELTELAGLCAALPLALRIAGERAASSPHLRLADLIAELRDESVLWDALSVGDTEEAEAVRTVFAWSYRALPEHGATLFRQLGLHPGPEFGLGAAAALAGLPVVRTRQLLDSLVGAHLLEQTGPDRYQFHDLLRAYAAGLAQQEVSPDGGRAALHRVLTWYLRTAEAARSRLAPGAEETVLPDPPSDLPEATRPPDFADYDAAMDWAEREHTNLLRTVDAAATAGHDALAWRLAVVLWDVQPPSASMGQWLAAGATGLAAARRTDDLTGQARLLTCLGLAHQRVSSWAESLECHQQALTIRRAADDRAGEADSLNLIGIIHLRRRQLDCAAARFEEAAALWRAVGSDRWAASALSNLATTHYSAGRLEQATACAEEALAAHRALGNAVSVGNVLHTLSRLRREQGDPEEALHSAEQALDIALSQRDQILEAYWLLSLGEAQRALDRPTDALVSYQRSADLHRRLGNRSREAMSWHGAGETYQALGRPDEAAHFHLRAATVHRDLADGWHEALALEALAISLDGTDPTTAGQHRSRALRLLVAYDDPRAVATRGRLAGAAPEG</sequence>
<proteinExistence type="predicted"/>
<gene>
    <name evidence="2" type="ORF">DVH02_17630</name>
</gene>
<protein>
    <submittedName>
        <fullName evidence="2">Tetratricopeptide repeat protein</fullName>
    </submittedName>
</protein>
<dbReference type="PANTHER" id="PTHR10098">
    <property type="entry name" value="RAPSYN-RELATED"/>
    <property type="match status" value="1"/>
</dbReference>
<keyword evidence="3" id="KW-1185">Reference proteome</keyword>
<organism evidence="2 3">
    <name type="scientific">Streptomyces corynorhini</name>
    <dbReference type="NCBI Taxonomy" id="2282652"/>
    <lineage>
        <taxon>Bacteria</taxon>
        <taxon>Bacillati</taxon>
        <taxon>Actinomycetota</taxon>
        <taxon>Actinomycetes</taxon>
        <taxon>Kitasatosporales</taxon>
        <taxon>Streptomycetaceae</taxon>
        <taxon>Streptomyces</taxon>
    </lineage>
</organism>
<dbReference type="InterPro" id="IPR011990">
    <property type="entry name" value="TPR-like_helical_dom_sf"/>
</dbReference>
<feature type="region of interest" description="Disordered" evidence="1">
    <location>
        <begin position="384"/>
        <end position="406"/>
    </location>
</feature>
<dbReference type="Gene3D" id="1.25.40.10">
    <property type="entry name" value="Tetratricopeptide repeat domain"/>
    <property type="match status" value="2"/>
</dbReference>
<comment type="caution">
    <text evidence="2">The sequence shown here is derived from an EMBL/GenBank/DDBJ whole genome shotgun (WGS) entry which is preliminary data.</text>
</comment>
<dbReference type="SUPFAM" id="SSF48452">
    <property type="entry name" value="TPR-like"/>
    <property type="match status" value="2"/>
</dbReference>
<reference evidence="2 3" key="1">
    <citation type="submission" date="2018-07" db="EMBL/GenBank/DDBJ databases">
        <title>Streptomyces species from bats.</title>
        <authorList>
            <person name="Dunlap C."/>
        </authorList>
    </citation>
    <scope>NUCLEOTIDE SEQUENCE [LARGE SCALE GENOMIC DNA]</scope>
    <source>
        <strain evidence="2 3">AC230</strain>
    </source>
</reference>
<dbReference type="Proteomes" id="UP000253741">
    <property type="component" value="Unassembled WGS sequence"/>
</dbReference>
<evidence type="ECO:0000313" key="3">
    <source>
        <dbReference type="Proteomes" id="UP000253741"/>
    </source>
</evidence>
<dbReference type="InterPro" id="IPR019734">
    <property type="entry name" value="TPR_rpt"/>
</dbReference>
<dbReference type="SMART" id="SM00028">
    <property type="entry name" value="TPR"/>
    <property type="match status" value="6"/>
</dbReference>